<feature type="region of interest" description="Disordered" evidence="1">
    <location>
        <begin position="89"/>
        <end position="123"/>
    </location>
</feature>
<reference evidence="2 3" key="1">
    <citation type="submission" date="2019-05" db="EMBL/GenBank/DDBJ databases">
        <authorList>
            <person name="Lee S.D."/>
        </authorList>
    </citation>
    <scope>NUCLEOTIDE SEQUENCE [LARGE SCALE GENOMIC DNA]</scope>
    <source>
        <strain evidence="2 3">C5-26</strain>
    </source>
</reference>
<feature type="compositionally biased region" description="Basic and acidic residues" evidence="1">
    <location>
        <begin position="109"/>
        <end position="123"/>
    </location>
</feature>
<sequence>MPLRPRAGAHVAGTDHRTAVALAEAGAHSVAPRRPRRTGPFRPAASAAPAILINRLLYSVHDLPHEHRISQADVTTAITDLILNGLRPHLTPCPRQAGPPRGGYSKYGHVGDEPPCDRAVSRR</sequence>
<evidence type="ECO:0000313" key="3">
    <source>
        <dbReference type="Proteomes" id="UP000320244"/>
    </source>
</evidence>
<gene>
    <name evidence="2" type="ORF">FGL98_18700</name>
</gene>
<accession>A0A563DW11</accession>
<dbReference type="Proteomes" id="UP000320244">
    <property type="component" value="Unassembled WGS sequence"/>
</dbReference>
<evidence type="ECO:0000256" key="1">
    <source>
        <dbReference type="SAM" id="MobiDB-lite"/>
    </source>
</evidence>
<dbReference type="RefSeq" id="WP_146319285.1">
    <property type="nucleotide sequence ID" value="NZ_VCQV01000031.1"/>
</dbReference>
<protein>
    <submittedName>
        <fullName evidence="2">Uncharacterized protein</fullName>
    </submittedName>
</protein>
<reference evidence="2 3" key="2">
    <citation type="submission" date="2019-08" db="EMBL/GenBank/DDBJ databases">
        <title>Jejuicoccus antrihumi gen. nov., sp. nov., a new member of the family Dermacoccaceae isolated from a cave.</title>
        <authorList>
            <person name="Schumann P."/>
            <person name="Kim I.S."/>
        </authorList>
    </citation>
    <scope>NUCLEOTIDE SEQUENCE [LARGE SCALE GENOMIC DNA]</scope>
    <source>
        <strain evidence="2 3">C5-26</strain>
    </source>
</reference>
<dbReference type="AlphaFoldDB" id="A0A563DW11"/>
<evidence type="ECO:0000313" key="2">
    <source>
        <dbReference type="EMBL" id="TWP34132.1"/>
    </source>
</evidence>
<name>A0A563DW11_9MICO</name>
<comment type="caution">
    <text evidence="2">The sequence shown here is derived from an EMBL/GenBank/DDBJ whole genome shotgun (WGS) entry which is preliminary data.</text>
</comment>
<keyword evidence="3" id="KW-1185">Reference proteome</keyword>
<organism evidence="2 3">
    <name type="scientific">Leekyejoonella antrihumi</name>
    <dbReference type="NCBI Taxonomy" id="1660198"/>
    <lineage>
        <taxon>Bacteria</taxon>
        <taxon>Bacillati</taxon>
        <taxon>Actinomycetota</taxon>
        <taxon>Actinomycetes</taxon>
        <taxon>Micrococcales</taxon>
        <taxon>Dermacoccaceae</taxon>
        <taxon>Leekyejoonella</taxon>
    </lineage>
</organism>
<proteinExistence type="predicted"/>
<dbReference type="EMBL" id="VCQV01000031">
    <property type="protein sequence ID" value="TWP34132.1"/>
    <property type="molecule type" value="Genomic_DNA"/>
</dbReference>